<evidence type="ECO:0000313" key="1">
    <source>
        <dbReference type="EMBL" id="EPR33966.1"/>
    </source>
</evidence>
<dbReference type="EMBL" id="ATHI01000022">
    <property type="protein sequence ID" value="EPR33966.1"/>
    <property type="molecule type" value="Genomic_DNA"/>
</dbReference>
<dbReference type="PATRIC" id="fig|1121439.3.peg.1473"/>
<evidence type="ECO:0000313" key="2">
    <source>
        <dbReference type="Proteomes" id="UP000014975"/>
    </source>
</evidence>
<accession>S7TBG2</accession>
<dbReference type="RefSeq" id="WP_020886716.1">
    <property type="nucleotide sequence ID" value="NZ_ATHI01000022.1"/>
</dbReference>
<dbReference type="Gene3D" id="3.30.420.240">
    <property type="match status" value="1"/>
</dbReference>
<dbReference type="Proteomes" id="UP000014975">
    <property type="component" value="Unassembled WGS sequence"/>
</dbReference>
<protein>
    <submittedName>
        <fullName evidence="1">Uncharacterized protein</fullName>
    </submittedName>
</protein>
<name>S7TBG2_9BACT</name>
<keyword evidence="2" id="KW-1185">Reference proteome</keyword>
<dbReference type="AlphaFoldDB" id="S7TBG2"/>
<proteinExistence type="predicted"/>
<comment type="caution">
    <text evidence="1">The sequence shown here is derived from an EMBL/GenBank/DDBJ whole genome shotgun (WGS) entry which is preliminary data.</text>
</comment>
<reference evidence="1 2" key="1">
    <citation type="journal article" date="2013" name="Genome Announc.">
        <title>Draft genome sequences for three mercury-methylating, sulfate-reducing bacteria.</title>
        <authorList>
            <person name="Brown S.D."/>
            <person name="Hurt R.A.Jr."/>
            <person name="Gilmour C.C."/>
            <person name="Elias D.A."/>
        </authorList>
    </citation>
    <scope>NUCLEOTIDE SEQUENCE [LARGE SCALE GENOMIC DNA]</scope>
    <source>
        <strain evidence="1 2">DSM 16529</strain>
    </source>
</reference>
<gene>
    <name evidence="1" type="ORF">dsat_0131</name>
</gene>
<dbReference type="eggNOG" id="COG4373">
    <property type="taxonomic scope" value="Bacteria"/>
</dbReference>
<sequence>MAAFCQTLLKMILRVHLEHVSYPHIAQIIALLERYYTPAGIGVDNGGNGLAVVQELLTLDKYKGLELEGRLKGYDFGGMTRLAVRDGKEIKKRTKELMTSLINGALQRKQLIFPSDDLEVEDQFTTHTYTLRDGKIIYSKGNDHIIDAVRCAMLIREEGNLDPVGEEVVSLKPVLTNPIFI</sequence>
<organism evidence="1 2">
    <name type="scientific">Alkalidesulfovibrio alkalitolerans DSM 16529</name>
    <dbReference type="NCBI Taxonomy" id="1121439"/>
    <lineage>
        <taxon>Bacteria</taxon>
        <taxon>Pseudomonadati</taxon>
        <taxon>Thermodesulfobacteriota</taxon>
        <taxon>Desulfovibrionia</taxon>
        <taxon>Desulfovibrionales</taxon>
        <taxon>Desulfovibrionaceae</taxon>
        <taxon>Alkalidesulfovibrio</taxon>
    </lineage>
</organism>